<dbReference type="GO" id="GO:0004175">
    <property type="term" value="F:endopeptidase activity"/>
    <property type="evidence" value="ECO:0007669"/>
    <property type="project" value="TreeGrafter"/>
</dbReference>
<dbReference type="InterPro" id="IPR055210">
    <property type="entry name" value="CtpA/B_N"/>
</dbReference>
<dbReference type="SUPFAM" id="SSF50156">
    <property type="entry name" value="PDZ domain-like"/>
    <property type="match status" value="1"/>
</dbReference>
<comment type="similarity">
    <text evidence="1 5">Belongs to the peptidase S41A family.</text>
</comment>
<feature type="domain" description="PDZ" evidence="6">
    <location>
        <begin position="154"/>
        <end position="210"/>
    </location>
</feature>
<dbReference type="Gene3D" id="3.90.226.10">
    <property type="entry name" value="2-enoyl-CoA Hydratase, Chain A, domain 1"/>
    <property type="match status" value="1"/>
</dbReference>
<dbReference type="InterPro" id="IPR041489">
    <property type="entry name" value="PDZ_6"/>
</dbReference>
<dbReference type="Pfam" id="PF22694">
    <property type="entry name" value="CtpB_N-like"/>
    <property type="match status" value="1"/>
</dbReference>
<evidence type="ECO:0000256" key="2">
    <source>
        <dbReference type="ARBA" id="ARBA00022670"/>
    </source>
</evidence>
<proteinExistence type="inferred from homology"/>
<dbReference type="EMBL" id="MHLL01000043">
    <property type="protein sequence ID" value="OGZ08088.1"/>
    <property type="molecule type" value="Genomic_DNA"/>
</dbReference>
<dbReference type="GO" id="GO:0030288">
    <property type="term" value="C:outer membrane-bounded periplasmic space"/>
    <property type="evidence" value="ECO:0007669"/>
    <property type="project" value="TreeGrafter"/>
</dbReference>
<evidence type="ECO:0000259" key="6">
    <source>
        <dbReference type="PROSITE" id="PS50106"/>
    </source>
</evidence>
<sequence>MKTSRFRIWPVFFAVLFGLFFFLGGFFLGAHSRPENTLVQGLFNIETPDLGTSTDGATELATCVDEKGASVPCMLDRNGVSAKNDSPADFAQFWKAWNMINERYVPPKSKVVTNQEKVYGAIQGLAGSLDDPYTFFLPPQEKTLFEGDVSGSFGGVGMQIGMKNEVLTVIAPLKGSPAERAGIMQGDKVLRIDGATTSEMTIDKALYLIRGEIGTPVTLTLWREGDEQKKDPFDVTIVREVIQVPTIDTEKKGDVFVIRLYGFPATGAELFRGALREFVQSGTDKLVLDLRGNPGGYLEIAVDMASWFLPQGKVVVSEEGKRGVGQVFRSKGYNVFGDKFHFVILMDGGSASASEILAGALAQHGVATLVGTKTFGKGSVQELVPISDTASLKLTIARWVTPNGTNLSEGGLDPDIEVKITKEDVDRGEDPQLEKAMEIVRKSAPKTLEK</sequence>
<name>A0A1G2D5Q5_9BACT</name>
<dbReference type="Gene3D" id="3.30.750.44">
    <property type="match status" value="1"/>
</dbReference>
<dbReference type="InterPro" id="IPR036034">
    <property type="entry name" value="PDZ_sf"/>
</dbReference>
<dbReference type="InterPro" id="IPR005151">
    <property type="entry name" value="Tail-specific_protease"/>
</dbReference>
<dbReference type="STRING" id="1798661.A3D65_06245"/>
<dbReference type="Proteomes" id="UP000177996">
    <property type="component" value="Unassembled WGS sequence"/>
</dbReference>
<dbReference type="FunFam" id="2.30.42.10:FF:000063">
    <property type="entry name" value="Peptidase, S41 family"/>
    <property type="match status" value="1"/>
</dbReference>
<dbReference type="InterPro" id="IPR001478">
    <property type="entry name" value="PDZ"/>
</dbReference>
<dbReference type="SUPFAM" id="SSF52096">
    <property type="entry name" value="ClpP/crotonase"/>
    <property type="match status" value="1"/>
</dbReference>
<keyword evidence="4 5" id="KW-0720">Serine protease</keyword>
<dbReference type="AlphaFoldDB" id="A0A1G2D5Q5"/>
<dbReference type="GO" id="GO:0006508">
    <property type="term" value="P:proteolysis"/>
    <property type="evidence" value="ECO:0007669"/>
    <property type="project" value="UniProtKB-KW"/>
</dbReference>
<dbReference type="PROSITE" id="PS50106">
    <property type="entry name" value="PDZ"/>
    <property type="match status" value="1"/>
</dbReference>
<dbReference type="GO" id="GO:0007165">
    <property type="term" value="P:signal transduction"/>
    <property type="evidence" value="ECO:0007669"/>
    <property type="project" value="TreeGrafter"/>
</dbReference>
<dbReference type="GO" id="GO:0008236">
    <property type="term" value="F:serine-type peptidase activity"/>
    <property type="evidence" value="ECO:0007669"/>
    <property type="project" value="UniProtKB-KW"/>
</dbReference>
<organism evidence="7 8">
    <name type="scientific">Candidatus Lloydbacteria bacterium RIFCSPHIGHO2_02_FULL_50_13</name>
    <dbReference type="NCBI Taxonomy" id="1798661"/>
    <lineage>
        <taxon>Bacteria</taxon>
        <taxon>Candidatus Lloydiibacteriota</taxon>
    </lineage>
</organism>
<accession>A0A1G2D5Q5</accession>
<dbReference type="NCBIfam" id="TIGR00225">
    <property type="entry name" value="prc"/>
    <property type="match status" value="1"/>
</dbReference>
<dbReference type="InterPro" id="IPR004447">
    <property type="entry name" value="Peptidase_S41A"/>
</dbReference>
<dbReference type="SMART" id="SM00228">
    <property type="entry name" value="PDZ"/>
    <property type="match status" value="1"/>
</dbReference>
<evidence type="ECO:0000256" key="4">
    <source>
        <dbReference type="ARBA" id="ARBA00022825"/>
    </source>
</evidence>
<evidence type="ECO:0000256" key="5">
    <source>
        <dbReference type="RuleBase" id="RU004404"/>
    </source>
</evidence>
<dbReference type="PANTHER" id="PTHR32060">
    <property type="entry name" value="TAIL-SPECIFIC PROTEASE"/>
    <property type="match status" value="1"/>
</dbReference>
<reference evidence="7 8" key="1">
    <citation type="journal article" date="2016" name="Nat. Commun.">
        <title>Thousands of microbial genomes shed light on interconnected biogeochemical processes in an aquifer system.</title>
        <authorList>
            <person name="Anantharaman K."/>
            <person name="Brown C.T."/>
            <person name="Hug L.A."/>
            <person name="Sharon I."/>
            <person name="Castelle C.J."/>
            <person name="Probst A.J."/>
            <person name="Thomas B.C."/>
            <person name="Singh A."/>
            <person name="Wilkins M.J."/>
            <person name="Karaoz U."/>
            <person name="Brodie E.L."/>
            <person name="Williams K.H."/>
            <person name="Hubbard S.S."/>
            <person name="Banfield J.F."/>
        </authorList>
    </citation>
    <scope>NUCLEOTIDE SEQUENCE [LARGE SCALE GENOMIC DNA]</scope>
</reference>
<dbReference type="CDD" id="cd06782">
    <property type="entry name" value="cpPDZ_CPP-like"/>
    <property type="match status" value="1"/>
</dbReference>
<dbReference type="Pfam" id="PF17820">
    <property type="entry name" value="PDZ_6"/>
    <property type="match status" value="1"/>
</dbReference>
<evidence type="ECO:0000313" key="8">
    <source>
        <dbReference type="Proteomes" id="UP000177996"/>
    </source>
</evidence>
<protein>
    <recommendedName>
        <fullName evidence="6">PDZ domain-containing protein</fullName>
    </recommendedName>
</protein>
<dbReference type="PANTHER" id="PTHR32060:SF30">
    <property type="entry name" value="CARBOXY-TERMINAL PROCESSING PROTEASE CTPA"/>
    <property type="match status" value="1"/>
</dbReference>
<dbReference type="SMART" id="SM00245">
    <property type="entry name" value="TSPc"/>
    <property type="match status" value="1"/>
</dbReference>
<keyword evidence="2 5" id="KW-0645">Protease</keyword>
<dbReference type="CDD" id="cd07560">
    <property type="entry name" value="Peptidase_S41_CPP"/>
    <property type="match status" value="1"/>
</dbReference>
<gene>
    <name evidence="7" type="ORF">A3D65_06245</name>
</gene>
<evidence type="ECO:0000256" key="3">
    <source>
        <dbReference type="ARBA" id="ARBA00022801"/>
    </source>
</evidence>
<dbReference type="Pfam" id="PF03572">
    <property type="entry name" value="Peptidase_S41"/>
    <property type="match status" value="1"/>
</dbReference>
<dbReference type="InterPro" id="IPR029045">
    <property type="entry name" value="ClpP/crotonase-like_dom_sf"/>
</dbReference>
<evidence type="ECO:0000256" key="1">
    <source>
        <dbReference type="ARBA" id="ARBA00009179"/>
    </source>
</evidence>
<comment type="caution">
    <text evidence="7">The sequence shown here is derived from an EMBL/GenBank/DDBJ whole genome shotgun (WGS) entry which is preliminary data.</text>
</comment>
<dbReference type="Gene3D" id="2.30.42.10">
    <property type="match status" value="1"/>
</dbReference>
<keyword evidence="3 5" id="KW-0378">Hydrolase</keyword>
<evidence type="ECO:0000313" key="7">
    <source>
        <dbReference type="EMBL" id="OGZ08088.1"/>
    </source>
</evidence>